<evidence type="ECO:0000256" key="1">
    <source>
        <dbReference type="SAM" id="MobiDB-lite"/>
    </source>
</evidence>
<dbReference type="Proteomes" id="UP000649617">
    <property type="component" value="Unassembled WGS sequence"/>
</dbReference>
<proteinExistence type="predicted"/>
<dbReference type="GO" id="GO:0004190">
    <property type="term" value="F:aspartic-type endopeptidase activity"/>
    <property type="evidence" value="ECO:0007669"/>
    <property type="project" value="InterPro"/>
</dbReference>
<accession>A0A812KPH4</accession>
<comment type="caution">
    <text evidence="2">The sequence shown here is derived from an EMBL/GenBank/DDBJ whole genome shotgun (WGS) entry which is preliminary data.</text>
</comment>
<keyword evidence="3" id="KW-1185">Reference proteome</keyword>
<reference evidence="2" key="1">
    <citation type="submission" date="2021-02" db="EMBL/GenBank/DDBJ databases">
        <authorList>
            <person name="Dougan E. K."/>
            <person name="Rhodes N."/>
            <person name="Thang M."/>
            <person name="Chan C."/>
        </authorList>
    </citation>
    <scope>NUCLEOTIDE SEQUENCE</scope>
</reference>
<sequence length="839" mass="93150">MAQHAAGDAIPKKVAWFAQGTPVHKRRYCATRLMGRLTGPARLLAMSWPQQSFDAADGTLKLLRRLAKSPLVRKSLPNAAAICTQYFSFKRHPGESIGNFLVRETLAHEEFVEALIRLHEDKIGVSQDLKDFGLPTSLSEDQWWYDWYEYDDANSDVMDLKYLHVMASPRELRQAPHRATTEDQAMDSSPVMALLTPQPIDEISVADSFIMGVLRGWRLLQAAGLNAEEKRDILGSTKNSFLDYEVISSALQTLWDEQLLGHRSPLPHQGYSMVQSEHEAQYHDETWDNDAEWWNYETYYVHDDDDWWGEAWDYSEPTPATVAAASTEEAADDPQLREAQQAEKIAESLALDAQRTWTEARRATQALRKDRGFGAVASTTTGNGLRCFICGGPHLARDCPDRRHPSNWKGKGKHKGMMLDYDYYENYYTSKGLRGFPKGKSKGKGKKGSYMEAQAQWLKGKGKGQSHGHPFRSVNAYGAMELNLGGLEVSDAMDLTSSTTATSSRPELGMLDSGATASAAPEAVIQGLISSILEQDRSAKIEVDPTSRPYFRFGDGRWGRALYRTRLSSDVSGVERQFSLFALPNPPAFYQPGFDKSTLVPILVGMDFLGHKGSGMVIDFTTGLAMSTFDDTPDIYPLKSNPKGHFLLDICYHLTRDCIKLHNIFALQPLPAQCEDPVVHQQSRQLPLRHPCVMATPSPPQVQAATDLIYAANPKAKAKSWTTAALNLEIHATRGQPRTCGHASANMCLKQLKPLMEAYLPTAKIVRATQAKIDAEEILQHTIDEVKMSGPPPKSTSTATTSARPPVSPGKADPSEATEMADDEVELLTDGYRQQAQQE</sequence>
<organism evidence="2 3">
    <name type="scientific">Symbiodinium pilosum</name>
    <name type="common">Dinoflagellate</name>
    <dbReference type="NCBI Taxonomy" id="2952"/>
    <lineage>
        <taxon>Eukaryota</taxon>
        <taxon>Sar</taxon>
        <taxon>Alveolata</taxon>
        <taxon>Dinophyceae</taxon>
        <taxon>Suessiales</taxon>
        <taxon>Symbiodiniaceae</taxon>
        <taxon>Symbiodinium</taxon>
    </lineage>
</organism>
<dbReference type="EMBL" id="CAJNIZ010004537">
    <property type="protein sequence ID" value="CAE7233719.1"/>
    <property type="molecule type" value="Genomic_DNA"/>
</dbReference>
<dbReference type="OrthoDB" id="421523at2759"/>
<dbReference type="PROSITE" id="PS00141">
    <property type="entry name" value="ASP_PROTEASE"/>
    <property type="match status" value="1"/>
</dbReference>
<feature type="region of interest" description="Disordered" evidence="1">
    <location>
        <begin position="784"/>
        <end position="823"/>
    </location>
</feature>
<gene>
    <name evidence="2" type="ORF">SPIL2461_LOCUS3688</name>
</gene>
<dbReference type="InterPro" id="IPR001969">
    <property type="entry name" value="Aspartic_peptidase_AS"/>
</dbReference>
<protein>
    <submittedName>
        <fullName evidence="2">Uncharacterized protein</fullName>
    </submittedName>
</protein>
<feature type="compositionally biased region" description="Low complexity" evidence="1">
    <location>
        <begin position="795"/>
        <end position="805"/>
    </location>
</feature>
<evidence type="ECO:0000313" key="3">
    <source>
        <dbReference type="Proteomes" id="UP000649617"/>
    </source>
</evidence>
<dbReference type="GO" id="GO:0006508">
    <property type="term" value="P:proteolysis"/>
    <property type="evidence" value="ECO:0007669"/>
    <property type="project" value="InterPro"/>
</dbReference>
<name>A0A812KPH4_SYMPI</name>
<evidence type="ECO:0000313" key="2">
    <source>
        <dbReference type="EMBL" id="CAE7233719.1"/>
    </source>
</evidence>
<dbReference type="AlphaFoldDB" id="A0A812KPH4"/>